<feature type="transmembrane region" description="Helical" evidence="1">
    <location>
        <begin position="48"/>
        <end position="66"/>
    </location>
</feature>
<sequence length="79" mass="9150">MCHAQEADIDILEFRIQKPNPNQTRPSYIPPKFTNDCRRQNGVPEMASFFWGGNVMLLKFSSFLILHKNLLAGLLRFLL</sequence>
<dbReference type="Proteomes" id="UP000737018">
    <property type="component" value="Unassembled WGS sequence"/>
</dbReference>
<accession>A0A8J4V841</accession>
<keyword evidence="1" id="KW-1133">Transmembrane helix</keyword>
<protein>
    <submittedName>
        <fullName evidence="2">Uncharacterized protein</fullName>
    </submittedName>
</protein>
<dbReference type="EMBL" id="JRKL02007189">
    <property type="protein sequence ID" value="KAF3948012.1"/>
    <property type="molecule type" value="Genomic_DNA"/>
</dbReference>
<keyword evidence="1" id="KW-0812">Transmembrane</keyword>
<dbReference type="AlphaFoldDB" id="A0A8J4V841"/>
<keyword evidence="1" id="KW-0472">Membrane</keyword>
<organism evidence="2 3">
    <name type="scientific">Castanea mollissima</name>
    <name type="common">Chinese chestnut</name>
    <dbReference type="NCBI Taxonomy" id="60419"/>
    <lineage>
        <taxon>Eukaryota</taxon>
        <taxon>Viridiplantae</taxon>
        <taxon>Streptophyta</taxon>
        <taxon>Embryophyta</taxon>
        <taxon>Tracheophyta</taxon>
        <taxon>Spermatophyta</taxon>
        <taxon>Magnoliopsida</taxon>
        <taxon>eudicotyledons</taxon>
        <taxon>Gunneridae</taxon>
        <taxon>Pentapetalae</taxon>
        <taxon>rosids</taxon>
        <taxon>fabids</taxon>
        <taxon>Fagales</taxon>
        <taxon>Fagaceae</taxon>
        <taxon>Castanea</taxon>
    </lineage>
</organism>
<evidence type="ECO:0000313" key="3">
    <source>
        <dbReference type="Proteomes" id="UP000737018"/>
    </source>
</evidence>
<comment type="caution">
    <text evidence="2">The sequence shown here is derived from an EMBL/GenBank/DDBJ whole genome shotgun (WGS) entry which is preliminary data.</text>
</comment>
<gene>
    <name evidence="2" type="ORF">CMV_025936</name>
</gene>
<name>A0A8J4V841_9ROSI</name>
<reference evidence="2" key="1">
    <citation type="submission" date="2020-03" db="EMBL/GenBank/DDBJ databases">
        <title>Castanea mollissima Vanexum genome sequencing.</title>
        <authorList>
            <person name="Staton M."/>
        </authorList>
    </citation>
    <scope>NUCLEOTIDE SEQUENCE</scope>
    <source>
        <tissue evidence="2">Leaf</tissue>
    </source>
</reference>
<proteinExistence type="predicted"/>
<evidence type="ECO:0000256" key="1">
    <source>
        <dbReference type="SAM" id="Phobius"/>
    </source>
</evidence>
<evidence type="ECO:0000313" key="2">
    <source>
        <dbReference type="EMBL" id="KAF3948012.1"/>
    </source>
</evidence>
<keyword evidence="3" id="KW-1185">Reference proteome</keyword>